<name>A0ABD3WSP6_SINWO</name>
<dbReference type="InterPro" id="IPR045294">
    <property type="entry name" value="Complex1_LYR_LYRM1"/>
</dbReference>
<evidence type="ECO:0000313" key="4">
    <source>
        <dbReference type="Proteomes" id="UP001634394"/>
    </source>
</evidence>
<comment type="caution">
    <text evidence="3">The sequence shown here is derived from an EMBL/GenBank/DDBJ whole genome shotgun (WGS) entry which is preliminary data.</text>
</comment>
<evidence type="ECO:0000313" key="3">
    <source>
        <dbReference type="EMBL" id="KAL3876243.1"/>
    </source>
</evidence>
<keyword evidence="4" id="KW-1185">Reference proteome</keyword>
<dbReference type="Pfam" id="PF05347">
    <property type="entry name" value="Complex1_LYR"/>
    <property type="match status" value="1"/>
</dbReference>
<dbReference type="InterPro" id="IPR040330">
    <property type="entry name" value="LYRM1"/>
</dbReference>
<evidence type="ECO:0000259" key="2">
    <source>
        <dbReference type="Pfam" id="PF05347"/>
    </source>
</evidence>
<accession>A0ABD3WSP6</accession>
<dbReference type="EMBL" id="JBJQND010000005">
    <property type="protein sequence ID" value="KAL3876244.1"/>
    <property type="molecule type" value="Genomic_DNA"/>
</dbReference>
<organism evidence="3 4">
    <name type="scientific">Sinanodonta woodiana</name>
    <name type="common">Chinese pond mussel</name>
    <name type="synonym">Anodonta woodiana</name>
    <dbReference type="NCBI Taxonomy" id="1069815"/>
    <lineage>
        <taxon>Eukaryota</taxon>
        <taxon>Metazoa</taxon>
        <taxon>Spiralia</taxon>
        <taxon>Lophotrochozoa</taxon>
        <taxon>Mollusca</taxon>
        <taxon>Bivalvia</taxon>
        <taxon>Autobranchia</taxon>
        <taxon>Heteroconchia</taxon>
        <taxon>Palaeoheterodonta</taxon>
        <taxon>Unionida</taxon>
        <taxon>Unionoidea</taxon>
        <taxon>Unionidae</taxon>
        <taxon>Unioninae</taxon>
        <taxon>Sinanodonta</taxon>
    </lineage>
</organism>
<evidence type="ECO:0000256" key="1">
    <source>
        <dbReference type="ARBA" id="ARBA00009508"/>
    </source>
</evidence>
<protein>
    <recommendedName>
        <fullName evidence="2">Complex 1 LYR protein domain-containing protein</fullName>
    </recommendedName>
</protein>
<reference evidence="3 4" key="1">
    <citation type="submission" date="2024-11" db="EMBL/GenBank/DDBJ databases">
        <title>Chromosome-level genome assembly of the freshwater bivalve Anodonta woodiana.</title>
        <authorList>
            <person name="Chen X."/>
        </authorList>
    </citation>
    <scope>NUCLEOTIDE SEQUENCE [LARGE SCALE GENOMIC DNA]</scope>
    <source>
        <strain evidence="3">MN2024</strain>
        <tissue evidence="3">Gills</tissue>
    </source>
</reference>
<dbReference type="AlphaFoldDB" id="A0ABD3WSP6"/>
<dbReference type="PANTHER" id="PTHR14273:SF0">
    <property type="entry name" value="LYR MOTIF-CONTAINING PROTEIN 1"/>
    <property type="match status" value="1"/>
</dbReference>
<dbReference type="EMBL" id="JBJQND010000005">
    <property type="protein sequence ID" value="KAL3876243.1"/>
    <property type="molecule type" value="Genomic_DNA"/>
</dbReference>
<feature type="domain" description="Complex 1 LYR protein" evidence="2">
    <location>
        <begin position="5"/>
        <end position="70"/>
    </location>
</feature>
<dbReference type="InterPro" id="IPR008011">
    <property type="entry name" value="Complex1_LYR_dom"/>
</dbReference>
<dbReference type="Proteomes" id="UP001634394">
    <property type="component" value="Unassembled WGS sequence"/>
</dbReference>
<dbReference type="CDD" id="cd20261">
    <property type="entry name" value="Complex1_LYR_LYRM1"/>
    <property type="match status" value="1"/>
</dbReference>
<dbReference type="PANTHER" id="PTHR14273">
    <property type="entry name" value="LYR MOTIF-CONTAINING PROTEIN 1"/>
    <property type="match status" value="1"/>
</dbReference>
<gene>
    <name evidence="3" type="ORF">ACJMK2_034112</name>
</gene>
<proteinExistence type="inferred from homology"/>
<sequence length="119" mass="14101">MALQQEVLALYRCIFRLARKWTSLSGKAQDTREEQEYIRTEAKTLFKKNKKITDESQIRQHIKEAEARIEIAQHYRIPYPRPVNIPQNVLAPTSAKLKKKQKQQIEQSKPIYLKSYEDT</sequence>
<comment type="similarity">
    <text evidence="1">Belongs to the complex I LYR family.</text>
</comment>